<dbReference type="Proteomes" id="UP001292094">
    <property type="component" value="Unassembled WGS sequence"/>
</dbReference>
<gene>
    <name evidence="1" type="ORF">Pmani_021856</name>
</gene>
<keyword evidence="2" id="KW-1185">Reference proteome</keyword>
<evidence type="ECO:0000313" key="2">
    <source>
        <dbReference type="Proteomes" id="UP001292094"/>
    </source>
</evidence>
<organism evidence="1 2">
    <name type="scientific">Petrolisthes manimaculis</name>
    <dbReference type="NCBI Taxonomy" id="1843537"/>
    <lineage>
        <taxon>Eukaryota</taxon>
        <taxon>Metazoa</taxon>
        <taxon>Ecdysozoa</taxon>
        <taxon>Arthropoda</taxon>
        <taxon>Crustacea</taxon>
        <taxon>Multicrustacea</taxon>
        <taxon>Malacostraca</taxon>
        <taxon>Eumalacostraca</taxon>
        <taxon>Eucarida</taxon>
        <taxon>Decapoda</taxon>
        <taxon>Pleocyemata</taxon>
        <taxon>Anomura</taxon>
        <taxon>Galatheoidea</taxon>
        <taxon>Porcellanidae</taxon>
        <taxon>Petrolisthes</taxon>
    </lineage>
</organism>
<reference evidence="1" key="1">
    <citation type="submission" date="2023-11" db="EMBL/GenBank/DDBJ databases">
        <title>Genome assemblies of two species of porcelain crab, Petrolisthes cinctipes and Petrolisthes manimaculis (Anomura: Porcellanidae).</title>
        <authorList>
            <person name="Angst P."/>
        </authorList>
    </citation>
    <scope>NUCLEOTIDE SEQUENCE</scope>
    <source>
        <strain evidence="1">PB745_02</strain>
        <tissue evidence="1">Gill</tissue>
    </source>
</reference>
<comment type="caution">
    <text evidence="1">The sequence shown here is derived from an EMBL/GenBank/DDBJ whole genome shotgun (WGS) entry which is preliminary data.</text>
</comment>
<dbReference type="EMBL" id="JAWZYT010002151">
    <property type="protein sequence ID" value="KAK4306305.1"/>
    <property type="molecule type" value="Genomic_DNA"/>
</dbReference>
<sequence length="121" mass="14386">MGPTFSNDTLHGLPDLDDSLGLLQLDQSLKNSLKILYEQVKQRQEKVNKLREREKKQHLKTFRWLKKTLEQMMEDLQQPNKSRFKDNILSQMEELFTLSQANLQQLNRLVDGYEQKVIENK</sequence>
<evidence type="ECO:0000313" key="1">
    <source>
        <dbReference type="EMBL" id="KAK4306305.1"/>
    </source>
</evidence>
<proteinExistence type="predicted"/>
<name>A0AAE1U4V9_9EUCA</name>
<accession>A0AAE1U4V9</accession>
<dbReference type="AlphaFoldDB" id="A0AAE1U4V9"/>
<protein>
    <submittedName>
        <fullName evidence="1">Uncharacterized protein</fullName>
    </submittedName>
</protein>